<accession>A0AAV7NTP5</accession>
<organism evidence="2 3">
    <name type="scientific">Pleurodeles waltl</name>
    <name type="common">Iberian ribbed newt</name>
    <dbReference type="NCBI Taxonomy" id="8319"/>
    <lineage>
        <taxon>Eukaryota</taxon>
        <taxon>Metazoa</taxon>
        <taxon>Chordata</taxon>
        <taxon>Craniata</taxon>
        <taxon>Vertebrata</taxon>
        <taxon>Euteleostomi</taxon>
        <taxon>Amphibia</taxon>
        <taxon>Batrachia</taxon>
        <taxon>Caudata</taxon>
        <taxon>Salamandroidea</taxon>
        <taxon>Salamandridae</taxon>
        <taxon>Pleurodelinae</taxon>
        <taxon>Pleurodeles</taxon>
    </lineage>
</organism>
<evidence type="ECO:0000313" key="3">
    <source>
        <dbReference type="Proteomes" id="UP001066276"/>
    </source>
</evidence>
<evidence type="ECO:0000256" key="1">
    <source>
        <dbReference type="SAM" id="MobiDB-lite"/>
    </source>
</evidence>
<evidence type="ECO:0000313" key="2">
    <source>
        <dbReference type="EMBL" id="KAJ1118811.1"/>
    </source>
</evidence>
<proteinExistence type="predicted"/>
<comment type="caution">
    <text evidence="2">The sequence shown here is derived from an EMBL/GenBank/DDBJ whole genome shotgun (WGS) entry which is preliminary data.</text>
</comment>
<protein>
    <submittedName>
        <fullName evidence="2">Uncharacterized protein</fullName>
    </submittedName>
</protein>
<dbReference type="AlphaFoldDB" id="A0AAV7NTP5"/>
<feature type="region of interest" description="Disordered" evidence="1">
    <location>
        <begin position="271"/>
        <end position="294"/>
    </location>
</feature>
<feature type="region of interest" description="Disordered" evidence="1">
    <location>
        <begin position="1"/>
        <end position="40"/>
    </location>
</feature>
<feature type="compositionally biased region" description="Basic residues" evidence="1">
    <location>
        <begin position="15"/>
        <end position="25"/>
    </location>
</feature>
<dbReference type="Proteomes" id="UP001066276">
    <property type="component" value="Chromosome 8"/>
</dbReference>
<sequence>MRLGCVRVPTEGKTRAQRPQRRAQRKEKCPAQRPQSNGLDQLVSPLTPLQIYFKKSVVTNKFAFLKGPAEAFFSNPVTDETLPTPLVPQTPGIKQSGFDASTTSIQHLGLDLPLQEVPKQQTSEEYNAILVHKRQNNRVTSSPIACKNLQVGSTLIAAQVHAPEGETLQGDQQQGTSVNPSNTVPPIISGNLTEASNDPVYAGIRQQSTPIPWSNFDTQGIKERLDIDFDASTGSMEDSWLQSLSITNNKALGEALDLKTFDLTNPKEQYLNQPSLPENAKHSSATLQQEITSN</sequence>
<reference evidence="2" key="1">
    <citation type="journal article" date="2022" name="bioRxiv">
        <title>Sequencing and chromosome-scale assembly of the giantPleurodeles waltlgenome.</title>
        <authorList>
            <person name="Brown T."/>
            <person name="Elewa A."/>
            <person name="Iarovenko S."/>
            <person name="Subramanian E."/>
            <person name="Araus A.J."/>
            <person name="Petzold A."/>
            <person name="Susuki M."/>
            <person name="Suzuki K.-i.T."/>
            <person name="Hayashi T."/>
            <person name="Toyoda A."/>
            <person name="Oliveira C."/>
            <person name="Osipova E."/>
            <person name="Leigh N.D."/>
            <person name="Simon A."/>
            <person name="Yun M.H."/>
        </authorList>
    </citation>
    <scope>NUCLEOTIDE SEQUENCE</scope>
    <source>
        <strain evidence="2">20211129_DDA</strain>
        <tissue evidence="2">Liver</tissue>
    </source>
</reference>
<name>A0AAV7NTP5_PLEWA</name>
<keyword evidence="3" id="KW-1185">Reference proteome</keyword>
<dbReference type="EMBL" id="JANPWB010000012">
    <property type="protein sequence ID" value="KAJ1118811.1"/>
    <property type="molecule type" value="Genomic_DNA"/>
</dbReference>
<gene>
    <name evidence="2" type="ORF">NDU88_006998</name>
</gene>